<evidence type="ECO:0000313" key="2">
    <source>
        <dbReference type="Proteomes" id="UP000305778"/>
    </source>
</evidence>
<gene>
    <name evidence="1" type="ORF">FCI23_46160</name>
</gene>
<reference evidence="1 2" key="1">
    <citation type="submission" date="2019-04" db="EMBL/GenBank/DDBJ databases">
        <title>Streptomyces oryziradicis sp. nov., a novel actinomycete isolated from rhizosphere soil of rice (Oryza sativa L.).</title>
        <authorList>
            <person name="Li C."/>
        </authorList>
    </citation>
    <scope>NUCLEOTIDE SEQUENCE [LARGE SCALE GENOMIC DNA]</scope>
    <source>
        <strain evidence="1 2">NEAU-C40</strain>
    </source>
</reference>
<accession>A0A4U0RTC9</accession>
<dbReference type="Proteomes" id="UP000305778">
    <property type="component" value="Unassembled WGS sequence"/>
</dbReference>
<dbReference type="AlphaFoldDB" id="A0A4U0RTC9"/>
<name>A0A4U0RTC9_9ACTN</name>
<sequence length="181" mass="19930">MCQTPLLTYRAKRLCDWVVNKNAVWVHGDRITDGHVALDMRAIVGLDPSVVNKDGQWVIRKHAFPKWLGEDHPDLSGILPDAGSGWSEVRWSNWSTAGARIGAVNGRAVAVHHEWLSRLQEGYRLEGAADRSVLRIVSEEPTPVLLAGPNNPQHAVVGVVIPMKIEANEAVLQAIVQELSE</sequence>
<organism evidence="1 2">
    <name type="scientific">Actinacidiphila oryziradicis</name>
    <dbReference type="NCBI Taxonomy" id="2571141"/>
    <lineage>
        <taxon>Bacteria</taxon>
        <taxon>Bacillati</taxon>
        <taxon>Actinomycetota</taxon>
        <taxon>Actinomycetes</taxon>
        <taxon>Kitasatosporales</taxon>
        <taxon>Streptomycetaceae</taxon>
        <taxon>Actinacidiphila</taxon>
    </lineage>
</organism>
<proteinExistence type="predicted"/>
<keyword evidence="2" id="KW-1185">Reference proteome</keyword>
<dbReference type="EMBL" id="SUMC01000110">
    <property type="protein sequence ID" value="TJZ99359.1"/>
    <property type="molecule type" value="Genomic_DNA"/>
</dbReference>
<protein>
    <submittedName>
        <fullName evidence="1">Uncharacterized protein</fullName>
    </submittedName>
</protein>
<evidence type="ECO:0000313" key="1">
    <source>
        <dbReference type="EMBL" id="TJZ99359.1"/>
    </source>
</evidence>
<comment type="caution">
    <text evidence="1">The sequence shown here is derived from an EMBL/GenBank/DDBJ whole genome shotgun (WGS) entry which is preliminary data.</text>
</comment>
<dbReference type="OrthoDB" id="4163816at2"/>